<evidence type="ECO:0000313" key="14">
    <source>
        <dbReference type="EMBL" id="KAF1959787.1"/>
    </source>
</evidence>
<dbReference type="UniPathway" id="UPA00114"/>
<keyword evidence="3" id="KW-0858">Xylan degradation</keyword>
<dbReference type="EC" id="3.2.1.37" evidence="11"/>
<dbReference type="InterPro" id="IPR026891">
    <property type="entry name" value="Fn3-like"/>
</dbReference>
<dbReference type="Gene3D" id="3.20.20.300">
    <property type="entry name" value="Glycoside hydrolase, family 3, N-terminal domain"/>
    <property type="match status" value="1"/>
</dbReference>
<reference evidence="14" key="1">
    <citation type="journal article" date="2020" name="Stud. Mycol.">
        <title>101 Dothideomycetes genomes: a test case for predicting lifestyles and emergence of pathogens.</title>
        <authorList>
            <person name="Haridas S."/>
            <person name="Albert R."/>
            <person name="Binder M."/>
            <person name="Bloem J."/>
            <person name="Labutti K."/>
            <person name="Salamov A."/>
            <person name="Andreopoulos B."/>
            <person name="Baker S."/>
            <person name="Barry K."/>
            <person name="Bills G."/>
            <person name="Bluhm B."/>
            <person name="Cannon C."/>
            <person name="Castanera R."/>
            <person name="Culley D."/>
            <person name="Daum C."/>
            <person name="Ezra D."/>
            <person name="Gonzalez J."/>
            <person name="Henrissat B."/>
            <person name="Kuo A."/>
            <person name="Liang C."/>
            <person name="Lipzen A."/>
            <person name="Lutzoni F."/>
            <person name="Magnuson J."/>
            <person name="Mondo S."/>
            <person name="Nolan M."/>
            <person name="Ohm R."/>
            <person name="Pangilinan J."/>
            <person name="Park H.-J."/>
            <person name="Ramirez L."/>
            <person name="Alfaro M."/>
            <person name="Sun H."/>
            <person name="Tritt A."/>
            <person name="Yoshinaga Y."/>
            <person name="Zwiers L.-H."/>
            <person name="Turgeon B."/>
            <person name="Goodwin S."/>
            <person name="Spatafora J."/>
            <person name="Crous P."/>
            <person name="Grigoriev I."/>
        </authorList>
    </citation>
    <scope>NUCLEOTIDE SEQUENCE</scope>
    <source>
        <strain evidence="14">CBS 675.92</strain>
    </source>
</reference>
<evidence type="ECO:0000256" key="3">
    <source>
        <dbReference type="ARBA" id="ARBA00022651"/>
    </source>
</evidence>
<dbReference type="InterPro" id="IPR001764">
    <property type="entry name" value="Glyco_hydro_3_N"/>
</dbReference>
<evidence type="ECO:0000256" key="2">
    <source>
        <dbReference type="ARBA" id="ARBA00005336"/>
    </source>
</evidence>
<accession>A0A6A5UFB8</accession>
<keyword evidence="8" id="KW-0326">Glycosidase</keyword>
<evidence type="ECO:0000256" key="11">
    <source>
        <dbReference type="ARBA" id="ARBA00026107"/>
    </source>
</evidence>
<dbReference type="InterPro" id="IPR013783">
    <property type="entry name" value="Ig-like_fold"/>
</dbReference>
<dbReference type="OrthoDB" id="47059at2759"/>
<protein>
    <recommendedName>
        <fullName evidence="11">xylan 1,4-beta-xylosidase</fullName>
        <ecNumber evidence="11">3.2.1.37</ecNumber>
    </recommendedName>
</protein>
<dbReference type="GO" id="GO:0009044">
    <property type="term" value="F:xylan 1,4-beta-xylosidase activity"/>
    <property type="evidence" value="ECO:0007669"/>
    <property type="project" value="UniProtKB-EC"/>
</dbReference>
<evidence type="ECO:0000256" key="10">
    <source>
        <dbReference type="ARBA" id="ARBA00024574"/>
    </source>
</evidence>
<dbReference type="PANTHER" id="PTHR42721">
    <property type="entry name" value="SUGAR HYDROLASE-RELATED"/>
    <property type="match status" value="1"/>
</dbReference>
<dbReference type="InterPro" id="IPR036962">
    <property type="entry name" value="Glyco_hydro_3_N_sf"/>
</dbReference>
<evidence type="ECO:0000256" key="8">
    <source>
        <dbReference type="ARBA" id="ARBA00023295"/>
    </source>
</evidence>
<feature type="signal peptide" evidence="12">
    <location>
        <begin position="1"/>
        <end position="25"/>
    </location>
</feature>
<dbReference type="InterPro" id="IPR044993">
    <property type="entry name" value="BXL"/>
</dbReference>
<evidence type="ECO:0000256" key="9">
    <source>
        <dbReference type="ARBA" id="ARBA00023326"/>
    </source>
</evidence>
<dbReference type="AlphaFoldDB" id="A0A6A5UFB8"/>
<dbReference type="PANTHER" id="PTHR42721:SF3">
    <property type="entry name" value="BETA-D-XYLOSIDASE 5-RELATED"/>
    <property type="match status" value="1"/>
</dbReference>
<dbReference type="Gene3D" id="2.60.40.10">
    <property type="entry name" value="Immunoglobulins"/>
    <property type="match status" value="1"/>
</dbReference>
<feature type="domain" description="Fibronectin type III-like" evidence="13">
    <location>
        <begin position="697"/>
        <end position="767"/>
    </location>
</feature>
<evidence type="ECO:0000313" key="15">
    <source>
        <dbReference type="Proteomes" id="UP000800035"/>
    </source>
</evidence>
<proteinExistence type="inferred from homology"/>
<dbReference type="Pfam" id="PF01915">
    <property type="entry name" value="Glyco_hydro_3_C"/>
    <property type="match status" value="1"/>
</dbReference>
<evidence type="ECO:0000256" key="5">
    <source>
        <dbReference type="ARBA" id="ARBA00022801"/>
    </source>
</evidence>
<dbReference type="SMART" id="SM01217">
    <property type="entry name" value="Fn3_like"/>
    <property type="match status" value="1"/>
</dbReference>
<dbReference type="SUPFAM" id="SSF51445">
    <property type="entry name" value="(Trans)glycosidases"/>
    <property type="match status" value="1"/>
</dbReference>
<evidence type="ECO:0000259" key="13">
    <source>
        <dbReference type="SMART" id="SM01217"/>
    </source>
</evidence>
<evidence type="ECO:0000256" key="1">
    <source>
        <dbReference type="ARBA" id="ARBA00004851"/>
    </source>
</evidence>
<comment type="similarity">
    <text evidence="2">Belongs to the glycosyl hydrolase 3 family.</text>
</comment>
<name>A0A6A5UFB8_9PLEO</name>
<gene>
    <name evidence="14" type="ORF">CC80DRAFT_514240</name>
</gene>
<comment type="pathway">
    <text evidence="1">Glycan degradation; xylan degradation.</text>
</comment>
<evidence type="ECO:0000256" key="4">
    <source>
        <dbReference type="ARBA" id="ARBA00022729"/>
    </source>
</evidence>
<dbReference type="InterPro" id="IPR002772">
    <property type="entry name" value="Glyco_hydro_3_C"/>
</dbReference>
<dbReference type="GO" id="GO:0031222">
    <property type="term" value="P:arabinan catabolic process"/>
    <property type="evidence" value="ECO:0007669"/>
    <property type="project" value="TreeGrafter"/>
</dbReference>
<dbReference type="EMBL" id="ML976984">
    <property type="protein sequence ID" value="KAF1959787.1"/>
    <property type="molecule type" value="Genomic_DNA"/>
</dbReference>
<evidence type="ECO:0000256" key="12">
    <source>
        <dbReference type="SAM" id="SignalP"/>
    </source>
</evidence>
<feature type="chain" id="PRO_5025440081" description="xylan 1,4-beta-xylosidase" evidence="12">
    <location>
        <begin position="26"/>
        <end position="789"/>
    </location>
</feature>
<dbReference type="InterPro" id="IPR017853">
    <property type="entry name" value="GH"/>
</dbReference>
<dbReference type="SUPFAM" id="SSF52279">
    <property type="entry name" value="Beta-D-glucan exohydrolase, C-terminal domain"/>
    <property type="match status" value="1"/>
</dbReference>
<keyword evidence="7" id="KW-0119">Carbohydrate metabolism</keyword>
<keyword evidence="4 12" id="KW-0732">Signal</keyword>
<evidence type="ECO:0000256" key="7">
    <source>
        <dbReference type="ARBA" id="ARBA00023277"/>
    </source>
</evidence>
<dbReference type="InterPro" id="IPR036881">
    <property type="entry name" value="Glyco_hydro_3_C_sf"/>
</dbReference>
<dbReference type="Pfam" id="PF00933">
    <property type="entry name" value="Glyco_hydro_3"/>
    <property type="match status" value="1"/>
</dbReference>
<dbReference type="Proteomes" id="UP000800035">
    <property type="component" value="Unassembled WGS sequence"/>
</dbReference>
<sequence>MAVAKKSLYSFAPIILLAASPSAHGYQFPDCVNGPLARNLICDTNASPPDRAAALVSILTLEEKFPQLIDQAPGVPRIGLPAYEWWGEALHGLALLRGMPFAGLTNVSNTTDFSDPSVYAHAGPYSHATSFALPILLSAAFDDDNIAKVGSAISTEARAFSNAGRAGLDYWTPNVNPFKDPRWGRGLETPGEDPFRIKGYVKHLLHALEGDSNPVKKVVATCKHYAAYDLEDWNGVTRYEFDAKVSLQELVEYYLAPFQQCARDSKVGSIMCSYNSVNGVPACANEYLLQTVLRNHWGWTEDNNYIVSDCGAVQNIYKDHHYVETAAQAAAASYNAGTDNVCQHNLTDVAGAYSQSIISEKVIDRALARQYEGLVRVGYFDPNANNTSYRRLSWKDVSTTESQQLARRTAAEGMVLLKNSGALPLKLRSNATIAVVGMWANATGQLLATYFGIPPYIHGPLYAAQQLGYRVNYANGPTLQNETSGDWTQPGLAAAEHADIVLYFGGIDITVERESLDRTNIAWSPSQLAHIEQLGALGKPLVVIQMGTSLDHSPLLNNENVSALVWAGYGGQEGGTAVFDVLTGFVAPAARLPISIYPSSYVTKIPMTEMSLRPSASHPGRTYMFNNDTVLPFGYGLHYTTFEPSFSTQLGDNWRTQHRQFNISSLLDQCSEKHKDLCTSFSVPFSVRNTGSTTSDFVGLVFVSHTNGPEPYAIKELVGYKRLREIFPGEAMNTQIDISLGSLARVDEKGNTVLYAGRYKLLLDEPTRDEVEFELIGEQVVLDYWPQPQ</sequence>
<dbReference type="Gene3D" id="3.40.50.1700">
    <property type="entry name" value="Glycoside hydrolase family 3 C-terminal domain"/>
    <property type="match status" value="1"/>
</dbReference>
<comment type="catalytic activity">
    <reaction evidence="10">
        <text>Hydrolysis of (1-&gt;4)-beta-D-xylans, to remove successive D-xylose residues from the non-reducing termini.</text>
        <dbReference type="EC" id="3.2.1.37"/>
    </reaction>
</comment>
<keyword evidence="9" id="KW-0624">Polysaccharide degradation</keyword>
<organism evidence="14 15">
    <name type="scientific">Byssothecium circinans</name>
    <dbReference type="NCBI Taxonomy" id="147558"/>
    <lineage>
        <taxon>Eukaryota</taxon>
        <taxon>Fungi</taxon>
        <taxon>Dikarya</taxon>
        <taxon>Ascomycota</taxon>
        <taxon>Pezizomycotina</taxon>
        <taxon>Dothideomycetes</taxon>
        <taxon>Pleosporomycetidae</taxon>
        <taxon>Pleosporales</taxon>
        <taxon>Massarineae</taxon>
        <taxon>Massarinaceae</taxon>
        <taxon>Byssothecium</taxon>
    </lineage>
</organism>
<dbReference type="GO" id="GO:0045493">
    <property type="term" value="P:xylan catabolic process"/>
    <property type="evidence" value="ECO:0007669"/>
    <property type="project" value="UniProtKB-UniPathway"/>
</dbReference>
<keyword evidence="5 14" id="KW-0378">Hydrolase</keyword>
<keyword evidence="15" id="KW-1185">Reference proteome</keyword>
<dbReference type="GO" id="GO:0046556">
    <property type="term" value="F:alpha-L-arabinofuranosidase activity"/>
    <property type="evidence" value="ECO:0007669"/>
    <property type="project" value="TreeGrafter"/>
</dbReference>
<keyword evidence="6" id="KW-0325">Glycoprotein</keyword>
<evidence type="ECO:0000256" key="6">
    <source>
        <dbReference type="ARBA" id="ARBA00023180"/>
    </source>
</evidence>